<dbReference type="PATRIC" id="fig|1247726.3.peg.4057"/>
<evidence type="ECO:0000256" key="2">
    <source>
        <dbReference type="ARBA" id="ARBA00022827"/>
    </source>
</evidence>
<feature type="domain" description="FAD/NAD(P)-binding" evidence="3">
    <location>
        <begin position="34"/>
        <end position="139"/>
    </location>
</feature>
<dbReference type="KEGG" id="amim:MIM_c36690"/>
<protein>
    <submittedName>
        <fullName evidence="6">Putative sulfide dehydrogenase [flavocytochrome c] flavoprotein chain</fullName>
        <ecNumber evidence="6">1.8.2.-</ecNumber>
    </submittedName>
</protein>
<dbReference type="InterPro" id="IPR036188">
    <property type="entry name" value="FAD/NAD-bd_sf"/>
</dbReference>
<dbReference type="SUPFAM" id="SSF51905">
    <property type="entry name" value="FAD/NAD(P)-binding domain"/>
    <property type="match status" value="2"/>
</dbReference>
<dbReference type="InterPro" id="IPR016156">
    <property type="entry name" value="FAD/NAD-linked_Rdtase_dimer_sf"/>
</dbReference>
<dbReference type="HOGENOM" id="CLU_030742_0_0_4"/>
<keyword evidence="2" id="KW-0274">FAD</keyword>
<keyword evidence="7" id="KW-1185">Reference proteome</keyword>
<name>W0PIH4_ADVMD</name>
<dbReference type="Gene3D" id="3.50.50.60">
    <property type="entry name" value="FAD/NAD(P)-binding domain"/>
    <property type="match status" value="2"/>
</dbReference>
<dbReference type="OrthoDB" id="9781621at2"/>
<dbReference type="AlphaFoldDB" id="W0PIH4"/>
<organism evidence="6 7">
    <name type="scientific">Advenella mimigardefordensis (strain DSM 17166 / LMG 22922 / DPN7)</name>
    <dbReference type="NCBI Taxonomy" id="1247726"/>
    <lineage>
        <taxon>Bacteria</taxon>
        <taxon>Pseudomonadati</taxon>
        <taxon>Pseudomonadota</taxon>
        <taxon>Betaproteobacteria</taxon>
        <taxon>Burkholderiales</taxon>
        <taxon>Alcaligenaceae</taxon>
    </lineage>
</organism>
<evidence type="ECO:0000259" key="3">
    <source>
        <dbReference type="Pfam" id="PF07992"/>
    </source>
</evidence>
<keyword evidence="1" id="KW-0285">Flavoprotein</keyword>
<dbReference type="PANTHER" id="PTHR43755:SF1">
    <property type="entry name" value="FAD-DEPENDENT PYRIDINE NUCLEOTIDE-DISULPHIDE OXIDOREDUCTASE"/>
    <property type="match status" value="1"/>
</dbReference>
<dbReference type="InterPro" id="IPR052541">
    <property type="entry name" value="SQRD"/>
</dbReference>
<dbReference type="PANTHER" id="PTHR43755">
    <property type="match status" value="1"/>
</dbReference>
<dbReference type="Pfam" id="PF07992">
    <property type="entry name" value="Pyr_redox_2"/>
    <property type="match status" value="1"/>
</dbReference>
<dbReference type="STRING" id="1247726.MIM_c36690"/>
<dbReference type="Pfam" id="PF21706">
    <property type="entry name" value="FCSD_central"/>
    <property type="match status" value="1"/>
</dbReference>
<sequence>MKRREFINTLGAAWLGTSVWPLSASAARGLRQARVVVVGAGFAGATAAKYLRMWSQYHLPVTLIEPNAQFVSCPTSNLVLGGSVQLPAISHSYENLTRKHGVTVRQEKVLAVDADRKQLRTATGRIPYDYLIMAPGISFDYSQLPMAQTDAARERVPHAWKAGPQTQLLASQLQGMRKGGVFAITVPPLPYRCPPGPYERACQVAWYLKQHNPTGKVLVLDANPGITSKRALFERNWAEQYPGLIDYQPNSELAAIDVDTGTVRTVFDTWKTDVLNVIPPQTAGQLALDTGLANSEERWCDVDFVTYESRKVPGIHLLGDSVDSGLPKSAHIANSQAKVCASSMIARLADARPDPLPVFANTCYSYVDDTSAMHVANVYRYDAEKKDMISAEGGGLSAHPSEEEGADARSWAKNIWNDTLD</sequence>
<dbReference type="Pfam" id="PF09242">
    <property type="entry name" value="FCSD-flav_bind"/>
    <property type="match status" value="1"/>
</dbReference>
<evidence type="ECO:0000259" key="5">
    <source>
        <dbReference type="Pfam" id="PF21706"/>
    </source>
</evidence>
<evidence type="ECO:0000313" key="7">
    <source>
        <dbReference type="Proteomes" id="UP000019095"/>
    </source>
</evidence>
<feature type="domain" description="Sulfide dehydrogenase [flavocytochrome c] flavoprotein chain central" evidence="5">
    <location>
        <begin position="166"/>
        <end position="279"/>
    </location>
</feature>
<evidence type="ECO:0000259" key="4">
    <source>
        <dbReference type="Pfam" id="PF09242"/>
    </source>
</evidence>
<dbReference type="Gene3D" id="3.90.760.10">
    <property type="entry name" value="Flavocytochrome c sulphide dehydrogenase, flavin-binding domain"/>
    <property type="match status" value="1"/>
</dbReference>
<dbReference type="EMBL" id="CP003915">
    <property type="protein sequence ID" value="AHG65727.1"/>
    <property type="molecule type" value="Genomic_DNA"/>
</dbReference>
<dbReference type="InterPro" id="IPR049386">
    <property type="entry name" value="FCSD_central"/>
</dbReference>
<reference evidence="6 7" key="1">
    <citation type="journal article" date="2014" name="Microbiology">
        <title>Unravelling the complete genome sequence of Advenella mimigardefordensis strain DPN7T and novel insights in the catabolism of the xenobiotic polythioester precursor 3,3'-dithiodipropionate.</title>
        <authorList>
            <person name="Wubbeler J.H."/>
            <person name="Hiessl S."/>
            <person name="Schuldes J."/>
            <person name="Thurmer A."/>
            <person name="Daniel R."/>
            <person name="Steinbuchel A."/>
        </authorList>
    </citation>
    <scope>NUCLEOTIDE SEQUENCE [LARGE SCALE GENOMIC DNA]</scope>
    <source>
        <strain evidence="7">DSM 17166 / LMG 22922 / DPN7</strain>
    </source>
</reference>
<dbReference type="RefSeq" id="WP_025374427.1">
    <property type="nucleotide sequence ID" value="NZ_CP003915.1"/>
</dbReference>
<dbReference type="GO" id="GO:0016491">
    <property type="term" value="F:oxidoreductase activity"/>
    <property type="evidence" value="ECO:0007669"/>
    <property type="project" value="UniProtKB-KW"/>
</dbReference>
<evidence type="ECO:0000256" key="1">
    <source>
        <dbReference type="ARBA" id="ARBA00022630"/>
    </source>
</evidence>
<feature type="domain" description="Flavocytochrome c sulphide dehydrogenase flavin-binding" evidence="4">
    <location>
        <begin position="356"/>
        <end position="420"/>
    </location>
</feature>
<dbReference type="InterPro" id="IPR037092">
    <property type="entry name" value="FlavoCytC_S_DH_flav-bd_sf"/>
</dbReference>
<dbReference type="EC" id="1.8.2.-" evidence="6"/>
<accession>W0PIH4</accession>
<proteinExistence type="predicted"/>
<evidence type="ECO:0000313" key="6">
    <source>
        <dbReference type="EMBL" id="AHG65727.1"/>
    </source>
</evidence>
<dbReference type="SUPFAM" id="SSF55424">
    <property type="entry name" value="FAD/NAD-linked reductases, dimerisation (C-terminal) domain"/>
    <property type="match status" value="1"/>
</dbReference>
<dbReference type="GO" id="GO:0050660">
    <property type="term" value="F:flavin adenine dinucleotide binding"/>
    <property type="evidence" value="ECO:0007669"/>
    <property type="project" value="InterPro"/>
</dbReference>
<dbReference type="InterPro" id="IPR023753">
    <property type="entry name" value="FAD/NAD-binding_dom"/>
</dbReference>
<gene>
    <name evidence="6" type="ORF">MIM_c36690</name>
</gene>
<keyword evidence="6" id="KW-0560">Oxidoreductase</keyword>
<dbReference type="InterPro" id="IPR015323">
    <property type="entry name" value="FlavoCytC_S_DH_flav-bd"/>
</dbReference>
<dbReference type="Proteomes" id="UP000019095">
    <property type="component" value="Chromosome"/>
</dbReference>
<dbReference type="eggNOG" id="COG0446">
    <property type="taxonomic scope" value="Bacteria"/>
</dbReference>